<name>A0A812N0C8_9DINO</name>
<sequence length="360" mass="39192">MSTLEADCMSRCSAWRRSRSRVAISLALSTLPFFGQGACMALVTLESEFGSRWPQLSVALGRPKRYAAWVNPFAAKDAAEGLLRSHGLEPLPGIAGKAHLWAPTDEPEKLLPKPPTCSSSGLKAYYPLDLASAMPVLALLQVLEPGVPGMPSTALDACAAPGGKFLLLAGAVLGKEMRRADLVAIESDAFRVGRLKQNLRLYLPEATSRHVRVLRADSTRALGQLQESPFDAILVDAPCSSERERLLRSLRRGQRSEGWKLSKAQANARRQVSLLSCALQNILPGGIVIYATCALSHIENDLVVQEVLNDPKNCVLPISHDVPGVEIESTRYGWRVLPDRGGWGPLYWAALSRRSLARSR</sequence>
<dbReference type="Proteomes" id="UP000604046">
    <property type="component" value="Unassembled WGS sequence"/>
</dbReference>
<dbReference type="GO" id="GO:0005762">
    <property type="term" value="C:mitochondrial large ribosomal subunit"/>
    <property type="evidence" value="ECO:0007669"/>
    <property type="project" value="TreeGrafter"/>
</dbReference>
<evidence type="ECO:0000256" key="10">
    <source>
        <dbReference type="ARBA" id="ARBA00049302"/>
    </source>
</evidence>
<feature type="binding site" evidence="11">
    <location>
        <position position="217"/>
    </location>
    <ligand>
        <name>S-adenosyl-L-methionine</name>
        <dbReference type="ChEBI" id="CHEBI:59789"/>
    </ligand>
</feature>
<dbReference type="PANTHER" id="PTHR22808">
    <property type="entry name" value="NCL1 YEAST -RELATED NOL1/NOP2/FMU SUN DOMAIN-CONTAINING"/>
    <property type="match status" value="1"/>
</dbReference>
<evidence type="ECO:0000256" key="7">
    <source>
        <dbReference type="ARBA" id="ARBA00022946"/>
    </source>
</evidence>
<evidence type="ECO:0000256" key="4">
    <source>
        <dbReference type="ARBA" id="ARBA00022679"/>
    </source>
</evidence>
<evidence type="ECO:0000313" key="13">
    <source>
        <dbReference type="EMBL" id="CAE7282316.1"/>
    </source>
</evidence>
<gene>
    <name evidence="13" type="primary">Nsun4</name>
    <name evidence="13" type="ORF">SNAT2548_LOCUS14964</name>
</gene>
<evidence type="ECO:0000256" key="8">
    <source>
        <dbReference type="ARBA" id="ARBA00023128"/>
    </source>
</evidence>
<dbReference type="EMBL" id="CAJNDS010001824">
    <property type="protein sequence ID" value="CAE7282316.1"/>
    <property type="molecule type" value="Genomic_DNA"/>
</dbReference>
<protein>
    <recommendedName>
        <fullName evidence="9">NOL1/NOP2/Sun domain family member 4</fullName>
    </recommendedName>
</protein>
<dbReference type="OrthoDB" id="427002at2759"/>
<comment type="subcellular location">
    <subcellularLocation>
        <location evidence="1">Mitochondrion</location>
    </subcellularLocation>
</comment>
<keyword evidence="7" id="KW-0809">Transit peptide</keyword>
<dbReference type="GO" id="GO:0008173">
    <property type="term" value="F:RNA methyltransferase activity"/>
    <property type="evidence" value="ECO:0007669"/>
    <property type="project" value="InterPro"/>
</dbReference>
<feature type="binding site" evidence="11">
    <location>
        <position position="186"/>
    </location>
    <ligand>
        <name>S-adenosyl-L-methionine</name>
        <dbReference type="ChEBI" id="CHEBI:59789"/>
    </ligand>
</feature>
<comment type="catalytic activity">
    <reaction evidence="10">
        <text>a cytidine in rRNA + S-adenosyl-L-methionine = a 5-methylcytidine in rRNA + S-adenosyl-L-homocysteine + H(+)</text>
        <dbReference type="Rhea" id="RHEA:61484"/>
        <dbReference type="Rhea" id="RHEA-COMP:15836"/>
        <dbReference type="Rhea" id="RHEA-COMP:15837"/>
        <dbReference type="ChEBI" id="CHEBI:15378"/>
        <dbReference type="ChEBI" id="CHEBI:57856"/>
        <dbReference type="ChEBI" id="CHEBI:59789"/>
        <dbReference type="ChEBI" id="CHEBI:74483"/>
        <dbReference type="ChEBI" id="CHEBI:82748"/>
    </reaction>
</comment>
<feature type="active site" description="Nucleophile" evidence="11">
    <location>
        <position position="293"/>
    </location>
</feature>
<keyword evidence="5 11" id="KW-0949">S-adenosyl-L-methionine</keyword>
<dbReference type="Gene3D" id="3.40.50.150">
    <property type="entry name" value="Vaccinia Virus protein VP39"/>
    <property type="match status" value="1"/>
</dbReference>
<dbReference type="InterPro" id="IPR001678">
    <property type="entry name" value="MeTrfase_RsmB-F_NOP2_dom"/>
</dbReference>
<evidence type="ECO:0000256" key="2">
    <source>
        <dbReference type="ARBA" id="ARBA00022552"/>
    </source>
</evidence>
<keyword evidence="6 11" id="KW-0694">RNA-binding</keyword>
<keyword evidence="3 11" id="KW-0489">Methyltransferase</keyword>
<comment type="similarity">
    <text evidence="11">Belongs to the class I-like SAM-binding methyltransferase superfamily. RsmB/NOP family.</text>
</comment>
<feature type="binding site" evidence="11">
    <location>
        <position position="236"/>
    </location>
    <ligand>
        <name>S-adenosyl-L-methionine</name>
        <dbReference type="ChEBI" id="CHEBI:59789"/>
    </ligand>
</feature>
<keyword evidence="8" id="KW-0496">Mitochondrion</keyword>
<dbReference type="PANTHER" id="PTHR22808:SF3">
    <property type="entry name" value="5-METHYLCYTOSINE RRNA METHYLTRANSFERASE NSUN4"/>
    <property type="match status" value="1"/>
</dbReference>
<dbReference type="InterPro" id="IPR023267">
    <property type="entry name" value="RCMT"/>
</dbReference>
<reference evidence="13" key="1">
    <citation type="submission" date="2021-02" db="EMBL/GenBank/DDBJ databases">
        <authorList>
            <person name="Dougan E. K."/>
            <person name="Rhodes N."/>
            <person name="Thang M."/>
            <person name="Chan C."/>
        </authorList>
    </citation>
    <scope>NUCLEOTIDE SEQUENCE</scope>
</reference>
<dbReference type="SUPFAM" id="SSF53335">
    <property type="entry name" value="S-adenosyl-L-methionine-dependent methyltransferases"/>
    <property type="match status" value="1"/>
</dbReference>
<keyword evidence="14" id="KW-1185">Reference proteome</keyword>
<comment type="caution">
    <text evidence="13">The sequence shown here is derived from an EMBL/GenBank/DDBJ whole genome shotgun (WGS) entry which is preliminary data.</text>
</comment>
<dbReference type="PRINTS" id="PR02008">
    <property type="entry name" value="RCMTFAMILY"/>
</dbReference>
<evidence type="ECO:0000256" key="11">
    <source>
        <dbReference type="PROSITE-ProRule" id="PRU01023"/>
    </source>
</evidence>
<evidence type="ECO:0000256" key="1">
    <source>
        <dbReference type="ARBA" id="ARBA00004173"/>
    </source>
</evidence>
<dbReference type="InterPro" id="IPR029063">
    <property type="entry name" value="SAM-dependent_MTases_sf"/>
</dbReference>
<dbReference type="PROSITE" id="PS51686">
    <property type="entry name" value="SAM_MT_RSMB_NOP"/>
    <property type="match status" value="1"/>
</dbReference>
<proteinExistence type="inferred from homology"/>
<dbReference type="Pfam" id="PF01189">
    <property type="entry name" value="Methyltr_RsmB-F"/>
    <property type="match status" value="1"/>
</dbReference>
<keyword evidence="2" id="KW-0698">rRNA processing</keyword>
<organism evidence="13 14">
    <name type="scientific">Symbiodinium natans</name>
    <dbReference type="NCBI Taxonomy" id="878477"/>
    <lineage>
        <taxon>Eukaryota</taxon>
        <taxon>Sar</taxon>
        <taxon>Alveolata</taxon>
        <taxon>Dinophyceae</taxon>
        <taxon>Suessiales</taxon>
        <taxon>Symbiodiniaceae</taxon>
        <taxon>Symbiodinium</taxon>
    </lineage>
</organism>
<dbReference type="AlphaFoldDB" id="A0A812N0C8"/>
<evidence type="ECO:0000313" key="14">
    <source>
        <dbReference type="Proteomes" id="UP000604046"/>
    </source>
</evidence>
<evidence type="ECO:0000256" key="5">
    <source>
        <dbReference type="ARBA" id="ARBA00022691"/>
    </source>
</evidence>
<dbReference type="CDD" id="cd02440">
    <property type="entry name" value="AdoMet_MTases"/>
    <property type="match status" value="1"/>
</dbReference>
<keyword evidence="4 11" id="KW-0808">Transferase</keyword>
<feature type="domain" description="SAM-dependent MTase RsmB/NOP-type" evidence="12">
    <location>
        <begin position="56"/>
        <end position="354"/>
    </location>
</feature>
<accession>A0A812N0C8</accession>
<evidence type="ECO:0000256" key="9">
    <source>
        <dbReference type="ARBA" id="ARBA00042050"/>
    </source>
</evidence>
<dbReference type="GO" id="GO:0031167">
    <property type="term" value="P:rRNA methylation"/>
    <property type="evidence" value="ECO:0007669"/>
    <property type="project" value="TreeGrafter"/>
</dbReference>
<dbReference type="InterPro" id="IPR049560">
    <property type="entry name" value="MeTrfase_RsmB-F_NOP2_cat"/>
</dbReference>
<evidence type="ECO:0000256" key="6">
    <source>
        <dbReference type="ARBA" id="ARBA00022884"/>
    </source>
</evidence>
<dbReference type="GO" id="GO:0003723">
    <property type="term" value="F:RNA binding"/>
    <property type="evidence" value="ECO:0007669"/>
    <property type="project" value="UniProtKB-UniRule"/>
</dbReference>
<evidence type="ECO:0000256" key="3">
    <source>
        <dbReference type="ARBA" id="ARBA00022603"/>
    </source>
</evidence>
<evidence type="ECO:0000259" key="12">
    <source>
        <dbReference type="PROSITE" id="PS51686"/>
    </source>
</evidence>
<feature type="binding site" evidence="11">
    <location>
        <begin position="158"/>
        <end position="164"/>
    </location>
    <ligand>
        <name>S-adenosyl-L-methionine</name>
        <dbReference type="ChEBI" id="CHEBI:59789"/>
    </ligand>
</feature>